<protein>
    <recommendedName>
        <fullName evidence="3">DUF4143 domain-containing protein</fullName>
    </recommendedName>
</protein>
<evidence type="ECO:0000313" key="2">
    <source>
        <dbReference type="Proteomes" id="UP000004830"/>
    </source>
</evidence>
<evidence type="ECO:0008006" key="3">
    <source>
        <dbReference type="Google" id="ProtNLM"/>
    </source>
</evidence>
<accession>G1WKD5</accession>
<evidence type="ECO:0000313" key="1">
    <source>
        <dbReference type="EMBL" id="EGX69464.1"/>
    </source>
</evidence>
<dbReference type="PATRIC" id="fig|742742.3.peg.1739"/>
<sequence length="94" mass="10345">MQQLVSTGAKPYYWGMQSVQKVEFVLKFPNGIAPIEVKSGKRVSSSSAKKFADKYNCPRVIRVTEKNYGMDEGIKSVPLYAALLIGEEAIGLTS</sequence>
<keyword evidence="2" id="KW-1185">Reference proteome</keyword>
<dbReference type="Proteomes" id="UP000004830">
    <property type="component" value="Unassembled WGS sequence"/>
</dbReference>
<comment type="caution">
    <text evidence="1">The sequence shown here is derived from an EMBL/GenBank/DDBJ whole genome shotgun (WGS) entry which is preliminary data.</text>
</comment>
<reference evidence="1 2" key="1">
    <citation type="submission" date="2011-06" db="EMBL/GenBank/DDBJ databases">
        <title>The Genome Sequence of Collinsella tanakaei YIT 12063.</title>
        <authorList>
            <consortium name="The Broad Institute Genome Sequencing Platform"/>
            <person name="Earl A."/>
            <person name="Ward D."/>
            <person name="Feldgarden M."/>
            <person name="Gevers D."/>
            <person name="Morotomi M."/>
            <person name="Young S.K."/>
            <person name="Zeng Q."/>
            <person name="Gargeya S."/>
            <person name="Fitzgerald M."/>
            <person name="Haas B."/>
            <person name="Abouelleil A."/>
            <person name="Alvarado L."/>
            <person name="Arachchi H.M."/>
            <person name="Berlin A."/>
            <person name="Brown A."/>
            <person name="Chapman S.B."/>
            <person name="Chen Z."/>
            <person name="Dunbar C."/>
            <person name="Freedman E."/>
            <person name="Gearin G."/>
            <person name="Gellesch M."/>
            <person name="Goldberg J."/>
            <person name="Griggs A."/>
            <person name="Gujja S."/>
            <person name="Heiman D."/>
            <person name="Howarth C."/>
            <person name="Larson L."/>
            <person name="Lui A."/>
            <person name="MacDonald P.J.P."/>
            <person name="Mehta T."/>
            <person name="Montmayeur A."/>
            <person name="Murphy C."/>
            <person name="Neiman D."/>
            <person name="Pearson M."/>
            <person name="Priest M."/>
            <person name="Roberts A."/>
            <person name="Saif S."/>
            <person name="Shea T."/>
            <person name="Shenoy N."/>
            <person name="Sisk P."/>
            <person name="Stolte C."/>
            <person name="Sykes S."/>
            <person name="Wortman J."/>
            <person name="Nusbaum C."/>
            <person name="Birren B."/>
        </authorList>
    </citation>
    <scope>NUCLEOTIDE SEQUENCE [LARGE SCALE GENOMIC DNA]</scope>
    <source>
        <strain evidence="1 2">YIT 12063</strain>
    </source>
</reference>
<dbReference type="AlphaFoldDB" id="G1WKD5"/>
<dbReference type="HOGENOM" id="CLU_2381228_0_0_11"/>
<dbReference type="STRING" id="742742.HMPREF9452_01755"/>
<proteinExistence type="predicted"/>
<dbReference type="EMBL" id="ADLS01000023">
    <property type="protein sequence ID" value="EGX69464.1"/>
    <property type="molecule type" value="Genomic_DNA"/>
</dbReference>
<name>G1WKD5_9ACTN</name>
<gene>
    <name evidence="1" type="ORF">HMPREF9452_01755</name>
</gene>
<dbReference type="eggNOG" id="COG1373">
    <property type="taxonomic scope" value="Bacteria"/>
</dbReference>
<organism evidence="1 2">
    <name type="scientific">Collinsella tanakaei YIT 12063</name>
    <dbReference type="NCBI Taxonomy" id="742742"/>
    <lineage>
        <taxon>Bacteria</taxon>
        <taxon>Bacillati</taxon>
        <taxon>Actinomycetota</taxon>
        <taxon>Coriobacteriia</taxon>
        <taxon>Coriobacteriales</taxon>
        <taxon>Coriobacteriaceae</taxon>
        <taxon>Collinsella</taxon>
    </lineage>
</organism>